<gene>
    <name evidence="1" type="ORF">DKM28_06425</name>
</gene>
<organism evidence="1 2">
    <name type="scientific">Methanosarcina mazei</name>
    <name type="common">Methanosarcina frisia</name>
    <dbReference type="NCBI Taxonomy" id="2209"/>
    <lineage>
        <taxon>Archaea</taxon>
        <taxon>Methanobacteriati</taxon>
        <taxon>Methanobacteriota</taxon>
        <taxon>Stenosarchaea group</taxon>
        <taxon>Methanomicrobia</taxon>
        <taxon>Methanosarcinales</taxon>
        <taxon>Methanosarcinaceae</taxon>
        <taxon>Methanosarcina</taxon>
    </lineage>
</organism>
<sequence length="156" mass="17581">TPPFFDTSEYYPFIRDPAVTLGNDSDEFIIVYGVNHAATGKATYSNFAVYGADVWNGVRAITDEDFNGSAEEYLPDNPNAKYLYVYKLARNCSEDDQYCYEVPYGQGVHGIELDQPLVITWRAYLENTTRTGPAYSEIVYDRAIKFDTNDSGNMSS</sequence>
<evidence type="ECO:0000313" key="2">
    <source>
        <dbReference type="Proteomes" id="UP000300067"/>
    </source>
</evidence>
<protein>
    <submittedName>
        <fullName evidence="1">Uncharacterized protein</fullName>
    </submittedName>
</protein>
<dbReference type="Proteomes" id="UP000300067">
    <property type="component" value="Chromosome"/>
</dbReference>
<accession>A0A4P8R9W7</accession>
<feature type="non-terminal residue" evidence="1">
    <location>
        <position position="1"/>
    </location>
</feature>
<name>A0A4P8R9W7_METMZ</name>
<reference evidence="1 2" key="1">
    <citation type="submission" date="2018-05" db="EMBL/GenBank/DDBJ databases">
        <title>Methanosarcina gilichinskyana sp. nov., a novel methanogenic archaeon isolated from Holocene permafrost, North East Russia.</title>
        <authorList>
            <person name="Oshurkova V."/>
            <person name="Meer M."/>
            <person name="Bochkareva O."/>
            <person name="Shcherbakova V."/>
        </authorList>
    </citation>
    <scope>NUCLEOTIDE SEQUENCE [LARGE SCALE GENOMIC DNA]</scope>
    <source>
        <strain evidence="1 2">JL01</strain>
    </source>
</reference>
<proteinExistence type="predicted"/>
<evidence type="ECO:0000313" key="1">
    <source>
        <dbReference type="EMBL" id="QCR17795.1"/>
    </source>
</evidence>
<dbReference type="AlphaFoldDB" id="A0A4P8R9W7"/>
<dbReference type="EMBL" id="CP029709">
    <property type="protein sequence ID" value="QCR17795.1"/>
    <property type="molecule type" value="Genomic_DNA"/>
</dbReference>